<evidence type="ECO:0000256" key="3">
    <source>
        <dbReference type="ARBA" id="ARBA00022840"/>
    </source>
</evidence>
<evidence type="ECO:0000256" key="2">
    <source>
        <dbReference type="ARBA" id="ARBA00022741"/>
    </source>
</evidence>
<dbReference type="FunFam" id="3.40.50.300:FF:000216">
    <property type="entry name" value="Type VII secretion ATPase EccA"/>
    <property type="match status" value="1"/>
</dbReference>
<dbReference type="InterPro" id="IPR050773">
    <property type="entry name" value="CbxX/CfxQ_RuBisCO_ESX"/>
</dbReference>
<reference evidence="5" key="1">
    <citation type="journal article" date="2020" name="Nature">
        <title>Giant virus diversity and host interactions through global metagenomics.</title>
        <authorList>
            <person name="Schulz F."/>
            <person name="Roux S."/>
            <person name="Paez-Espino D."/>
            <person name="Jungbluth S."/>
            <person name="Walsh D.A."/>
            <person name="Denef V.J."/>
            <person name="McMahon K.D."/>
            <person name="Konstantinidis K.T."/>
            <person name="Eloe-Fadrosh E.A."/>
            <person name="Kyrpides N.C."/>
            <person name="Woyke T."/>
        </authorList>
    </citation>
    <scope>NUCLEOTIDE SEQUENCE</scope>
    <source>
        <strain evidence="5">GVMAG-M-3300023184-191</strain>
    </source>
</reference>
<dbReference type="AlphaFoldDB" id="A0A6C0I511"/>
<dbReference type="PRINTS" id="PR00819">
    <property type="entry name" value="CBXCFQXSUPER"/>
</dbReference>
<dbReference type="InterPro" id="IPR003593">
    <property type="entry name" value="AAA+_ATPase"/>
</dbReference>
<dbReference type="Gene3D" id="3.40.50.300">
    <property type="entry name" value="P-loop containing nucleotide triphosphate hydrolases"/>
    <property type="match status" value="1"/>
</dbReference>
<keyword evidence="2" id="KW-0547">Nucleotide-binding</keyword>
<dbReference type="GO" id="GO:0005524">
    <property type="term" value="F:ATP binding"/>
    <property type="evidence" value="ECO:0007669"/>
    <property type="project" value="UniProtKB-KW"/>
</dbReference>
<dbReference type="InterPro" id="IPR027417">
    <property type="entry name" value="P-loop_NTPase"/>
</dbReference>
<dbReference type="PANTHER" id="PTHR43392">
    <property type="entry name" value="AAA-TYPE ATPASE FAMILY PROTEIN / ANKYRIN REPEAT FAMILY PROTEIN"/>
    <property type="match status" value="1"/>
</dbReference>
<dbReference type="PANTHER" id="PTHR43392:SF2">
    <property type="entry name" value="AAA-TYPE ATPASE FAMILY PROTEIN _ ANKYRIN REPEAT FAMILY PROTEIN"/>
    <property type="match status" value="1"/>
</dbReference>
<dbReference type="InterPro" id="IPR000641">
    <property type="entry name" value="CbxX/CfxQ"/>
</dbReference>
<keyword evidence="3" id="KW-0067">ATP-binding</keyword>
<evidence type="ECO:0000256" key="1">
    <source>
        <dbReference type="ARBA" id="ARBA00010378"/>
    </source>
</evidence>
<proteinExistence type="inferred from homology"/>
<feature type="domain" description="AAA+ ATPase" evidence="4">
    <location>
        <begin position="139"/>
        <end position="251"/>
    </location>
</feature>
<organism evidence="5">
    <name type="scientific">viral metagenome</name>
    <dbReference type="NCBI Taxonomy" id="1070528"/>
    <lineage>
        <taxon>unclassified sequences</taxon>
        <taxon>metagenomes</taxon>
        <taxon>organismal metagenomes</taxon>
    </lineage>
</organism>
<dbReference type="EMBL" id="MN740106">
    <property type="protein sequence ID" value="QHT87974.1"/>
    <property type="molecule type" value="Genomic_DNA"/>
</dbReference>
<name>A0A6C0I511_9ZZZZ</name>
<protein>
    <recommendedName>
        <fullName evidence="4">AAA+ ATPase domain-containing protein</fullName>
    </recommendedName>
</protein>
<evidence type="ECO:0000313" key="5">
    <source>
        <dbReference type="EMBL" id="QHT87974.1"/>
    </source>
</evidence>
<dbReference type="GO" id="GO:0016887">
    <property type="term" value="F:ATP hydrolysis activity"/>
    <property type="evidence" value="ECO:0007669"/>
    <property type="project" value="InterPro"/>
</dbReference>
<sequence>MPPPPNQPESRTKDIIPSNNMVFDTLFDQPHIVGPRIEAPPAKQIVVERVSITCEVTCIADLLRIVSECPVVENVEYNINVRALHRISEPLRKLNAMVGMDSLKESVVDQIIYFIQDLHKNEKNKGDKGDKGDSGVFNDYMHTVIYGPPGTGKTEVAQLIGAIFSRMGVLSKSKFRKVTRADLIAGYLGQTAIKTDDIIKECLGGVLFIDEAYALGNTDKRDSFSKECIDTLCEALSNHRSDLMVIVAGYEKDLNECFFSANPGLNSRFTWRFKIDDYTPAQLATIYEKKALDCGWELHEPVRPDWFETNMAYFKCYGRDMETLLSRAKIAHGRRIFCSTAPDEKRRLTHADLERGMTIFVANEEVKQRKANASAGVLSTMYL</sequence>
<dbReference type="Pfam" id="PF00004">
    <property type="entry name" value="AAA"/>
    <property type="match status" value="1"/>
</dbReference>
<accession>A0A6C0I511</accession>
<dbReference type="SMART" id="SM00382">
    <property type="entry name" value="AAA"/>
    <property type="match status" value="1"/>
</dbReference>
<comment type="similarity">
    <text evidence="1">Belongs to the CbxX/CfxQ family.</text>
</comment>
<dbReference type="SUPFAM" id="SSF52540">
    <property type="entry name" value="P-loop containing nucleoside triphosphate hydrolases"/>
    <property type="match status" value="1"/>
</dbReference>
<dbReference type="InterPro" id="IPR003959">
    <property type="entry name" value="ATPase_AAA_core"/>
</dbReference>
<dbReference type="CDD" id="cd00009">
    <property type="entry name" value="AAA"/>
    <property type="match status" value="1"/>
</dbReference>
<evidence type="ECO:0000259" key="4">
    <source>
        <dbReference type="SMART" id="SM00382"/>
    </source>
</evidence>